<evidence type="ECO:0000313" key="10">
    <source>
        <dbReference type="Proteomes" id="UP000576792"/>
    </source>
</evidence>
<dbReference type="EC" id="1.1.1.363" evidence="9"/>
<dbReference type="EMBL" id="JAATJN010000001">
    <property type="protein sequence ID" value="NJC55455.1"/>
    <property type="molecule type" value="Genomic_DNA"/>
</dbReference>
<dbReference type="PRINTS" id="PR00079">
    <property type="entry name" value="G6PDHDRGNASE"/>
</dbReference>
<comment type="pathway">
    <text evidence="1">Carbohydrate degradation; pentose phosphate pathway; D-ribulose 5-phosphate from D-glucose 6-phosphate (oxidative stage): step 1/3.</text>
</comment>
<keyword evidence="3" id="KW-0521">NADP</keyword>
<feature type="region of interest" description="Disordered" evidence="6">
    <location>
        <begin position="100"/>
        <end position="136"/>
    </location>
</feature>
<dbReference type="EC" id="1.1.1.49" evidence="9"/>
<dbReference type="InterPro" id="IPR022674">
    <property type="entry name" value="G6P_DH_NAD-bd"/>
</dbReference>
<dbReference type="GO" id="GO:0005829">
    <property type="term" value="C:cytosol"/>
    <property type="evidence" value="ECO:0007669"/>
    <property type="project" value="TreeGrafter"/>
</dbReference>
<evidence type="ECO:0000256" key="5">
    <source>
        <dbReference type="ARBA" id="ARBA00023277"/>
    </source>
</evidence>
<dbReference type="GO" id="GO:0006006">
    <property type="term" value="P:glucose metabolic process"/>
    <property type="evidence" value="ECO:0007669"/>
    <property type="project" value="UniProtKB-KW"/>
</dbReference>
<dbReference type="PANTHER" id="PTHR23429:SF0">
    <property type="entry name" value="GLUCOSE-6-PHOSPHATE 1-DEHYDROGENASE"/>
    <property type="match status" value="1"/>
</dbReference>
<accession>A0A846RVG6</accession>
<dbReference type="AlphaFoldDB" id="A0A846RVG6"/>
<dbReference type="GO" id="GO:0050661">
    <property type="term" value="F:NADP binding"/>
    <property type="evidence" value="ECO:0007669"/>
    <property type="project" value="InterPro"/>
</dbReference>
<dbReference type="PANTHER" id="PTHR23429">
    <property type="entry name" value="GLUCOSE-6-PHOSPHATE 1-DEHYDROGENASE G6PD"/>
    <property type="match status" value="1"/>
</dbReference>
<feature type="region of interest" description="Disordered" evidence="6">
    <location>
        <begin position="484"/>
        <end position="547"/>
    </location>
</feature>
<sequence length="547" mass="58542">MNSTLIIFGATGDLAGRFLLPALAELAAAETLPQDFSLTAVATAEMTHEAYRDHAAKKLNEHGAEHPESARSWILDRTRYRSTDVTDAADMADLIAESTSAPAPKAASAPAPAPKSASAPKSAPESGAGSAPVRDPPVTVYLALPTGLMPDALRALAAAGLPQGSRIAMEKPFGDDLNGAGELDDLLGELFGDDAAQMVFNVDHALGMAPLQAMLPLRFANPLPEAVWNGEHIAEFRLLWEESIALEGRARFYDSTGALKDVLQNHLMQLLTMSAMERPAGIESGWPSAAKLRARKTELLSAVRPLSGDDVLTSTRRARYTAGTLADDAEAEGKQVPDYVDEEGVDGSQSTETFAEVVLHIDSPRWQGTRFRLRTGKALARMRKGIEVLFRPVGAAQEGARLWIGLDGPFDVELDLNSSSSRDRSARLSLIGDQPRPDFTPYGHVLKDVLAGESDLAAGPEESMLSWQILTPVMEAWASGDVSMEDYPAGSAGPDSEPPTGPRPQPASGQLSDAKQQPVPGRRPDVEQQPFQGQRPDVEQPASERQP</sequence>
<feature type="domain" description="Glucose-6-phosphate dehydrogenase C-terminal" evidence="8">
    <location>
        <begin position="216"/>
        <end position="496"/>
    </location>
</feature>
<evidence type="ECO:0000256" key="2">
    <source>
        <dbReference type="ARBA" id="ARBA00022526"/>
    </source>
</evidence>
<gene>
    <name evidence="9" type="ORF">BKA07_000490</name>
</gene>
<keyword evidence="4 9" id="KW-0560">Oxidoreductase</keyword>
<dbReference type="SUPFAM" id="SSF51735">
    <property type="entry name" value="NAD(P)-binding Rossmann-fold domains"/>
    <property type="match status" value="1"/>
</dbReference>
<evidence type="ECO:0000259" key="8">
    <source>
        <dbReference type="Pfam" id="PF02781"/>
    </source>
</evidence>
<comment type="caution">
    <text evidence="9">The sequence shown here is derived from an EMBL/GenBank/DDBJ whole genome shotgun (WGS) entry which is preliminary data.</text>
</comment>
<dbReference type="GO" id="GO:0004345">
    <property type="term" value="F:glucose-6-phosphate dehydrogenase activity"/>
    <property type="evidence" value="ECO:0007669"/>
    <property type="project" value="UniProtKB-EC"/>
</dbReference>
<name>A0A846RVG6_9MICO</name>
<evidence type="ECO:0000256" key="6">
    <source>
        <dbReference type="SAM" id="MobiDB-lite"/>
    </source>
</evidence>
<dbReference type="InterPro" id="IPR001282">
    <property type="entry name" value="G6P_DH"/>
</dbReference>
<dbReference type="InterPro" id="IPR036291">
    <property type="entry name" value="NAD(P)-bd_dom_sf"/>
</dbReference>
<dbReference type="GO" id="GO:0009051">
    <property type="term" value="P:pentose-phosphate shunt, oxidative branch"/>
    <property type="evidence" value="ECO:0007669"/>
    <property type="project" value="TreeGrafter"/>
</dbReference>
<dbReference type="RefSeq" id="WP_167949490.1">
    <property type="nucleotide sequence ID" value="NZ_BAAAPQ010000026.1"/>
</dbReference>
<organism evidence="9 10">
    <name type="scientific">Brevibacterium marinum</name>
    <dbReference type="NCBI Taxonomy" id="418643"/>
    <lineage>
        <taxon>Bacteria</taxon>
        <taxon>Bacillati</taxon>
        <taxon>Actinomycetota</taxon>
        <taxon>Actinomycetes</taxon>
        <taxon>Micrococcales</taxon>
        <taxon>Brevibacteriaceae</taxon>
        <taxon>Brevibacterium</taxon>
    </lineage>
</organism>
<keyword evidence="2" id="KW-0313">Glucose metabolism</keyword>
<keyword evidence="10" id="KW-1185">Reference proteome</keyword>
<protein>
    <submittedName>
        <fullName evidence="9">Glucose-6-phosphate 1-dehydrogenase</fullName>
        <ecNumber evidence="9">1.1.1.363</ecNumber>
        <ecNumber evidence="9">1.1.1.49</ecNumber>
    </submittedName>
</protein>
<feature type="compositionally biased region" description="Pro residues" evidence="6">
    <location>
        <begin position="496"/>
        <end position="505"/>
    </location>
</feature>
<evidence type="ECO:0000256" key="4">
    <source>
        <dbReference type="ARBA" id="ARBA00023002"/>
    </source>
</evidence>
<dbReference type="InterPro" id="IPR022675">
    <property type="entry name" value="G6P_DH_C"/>
</dbReference>
<feature type="domain" description="Glucose-6-phosphate dehydrogenase NAD-binding" evidence="7">
    <location>
        <begin position="6"/>
        <end position="98"/>
    </location>
</feature>
<dbReference type="Gene3D" id="3.30.360.10">
    <property type="entry name" value="Dihydrodipicolinate Reductase, domain 2"/>
    <property type="match status" value="1"/>
</dbReference>
<evidence type="ECO:0000259" key="7">
    <source>
        <dbReference type="Pfam" id="PF00479"/>
    </source>
</evidence>
<feature type="compositionally biased region" description="Low complexity" evidence="6">
    <location>
        <begin position="100"/>
        <end position="132"/>
    </location>
</feature>
<evidence type="ECO:0000256" key="1">
    <source>
        <dbReference type="ARBA" id="ARBA00004937"/>
    </source>
</evidence>
<evidence type="ECO:0000256" key="3">
    <source>
        <dbReference type="ARBA" id="ARBA00022857"/>
    </source>
</evidence>
<evidence type="ECO:0000313" key="9">
    <source>
        <dbReference type="EMBL" id="NJC55455.1"/>
    </source>
</evidence>
<reference evidence="9 10" key="1">
    <citation type="submission" date="2020-03" db="EMBL/GenBank/DDBJ databases">
        <title>Sequencing the genomes of 1000 actinobacteria strains.</title>
        <authorList>
            <person name="Klenk H.-P."/>
        </authorList>
    </citation>
    <scope>NUCLEOTIDE SEQUENCE [LARGE SCALE GENOMIC DNA]</scope>
    <source>
        <strain evidence="9 10">DSM 18964</strain>
    </source>
</reference>
<proteinExistence type="predicted"/>
<dbReference type="SUPFAM" id="SSF55347">
    <property type="entry name" value="Glyceraldehyde-3-phosphate dehydrogenase-like, C-terminal domain"/>
    <property type="match status" value="1"/>
</dbReference>
<dbReference type="Gene3D" id="3.40.50.720">
    <property type="entry name" value="NAD(P)-binding Rossmann-like Domain"/>
    <property type="match status" value="1"/>
</dbReference>
<dbReference type="Pfam" id="PF02781">
    <property type="entry name" value="G6PD_C"/>
    <property type="match status" value="1"/>
</dbReference>
<dbReference type="Pfam" id="PF00479">
    <property type="entry name" value="G6PD_N"/>
    <property type="match status" value="2"/>
</dbReference>
<feature type="domain" description="Glucose-6-phosphate dehydrogenase NAD-binding" evidence="7">
    <location>
        <begin position="138"/>
        <end position="208"/>
    </location>
</feature>
<keyword evidence="5" id="KW-0119">Carbohydrate metabolism</keyword>
<dbReference type="Proteomes" id="UP000576792">
    <property type="component" value="Unassembled WGS sequence"/>
</dbReference>